<accession>A0ABQ7JFR6</accession>
<keyword evidence="3" id="KW-0519">Myristate</keyword>
<gene>
    <name evidence="5" type="ORF">IE077_002884</name>
</gene>
<keyword evidence="4" id="KW-0449">Lipoprotein</keyword>
<keyword evidence="6" id="KW-1185">Reference proteome</keyword>
<dbReference type="PANTHER" id="PTHR12895:SF9">
    <property type="entry name" value="DYMECLIN"/>
    <property type="match status" value="1"/>
</dbReference>
<evidence type="ECO:0000313" key="6">
    <source>
        <dbReference type="Proteomes" id="UP000823046"/>
    </source>
</evidence>
<evidence type="ECO:0000256" key="2">
    <source>
        <dbReference type="ARBA" id="ARBA00015736"/>
    </source>
</evidence>
<comment type="caution">
    <text evidence="5">The sequence shown here is derived from an EMBL/GenBank/DDBJ whole genome shotgun (WGS) entry which is preliminary data.</text>
</comment>
<sequence length="747" mass="84931">MIENRGFAFRESTGDSFTLMDLPSHLHNISFKKAVAIIPLGVPRRDFDSKYTSVTSSLFRECCLFCFDTLESLSPLSCMNIFCIHQELLNIMLTLFDKISPKEYVSMSREHPFQDDEINKIENLKMKAAISFCKSPPYQSAHAQSVFLYYLYMQARQPFPLIPVPTILWKDSLTPSMCFVEALMEMLGEDIAECNPKDASKILQEESADPIEVLSITAKLLSYLLSAVWLSSQSSLSSQFNSLKSKHSFVAGHDSSYHEISITSWLHRCLNIFVLLSYYPSPDVREQLATATEVSSIPLKENFFTQALNEMSDPNFFSSPNSSLITQKKCLSDDIFGICDSSAKIDFRFLLNALYTSDLGEHMLPILLLTLICKNRKFRLFCSTALECENLLYKILELLHRIPSSHARLDLYSERNDGTIMQKPPLTPFATCLTLSLFLLCQEKLLCERLQEREFENIKWIDITPLRKISLGSLVIFVINRMMNWSLAYFDDVFFNKLCGAILVNVAPFTKRIHWHVADRLVALTSMITGEIKEQLLELNDYSSKSLPDGFESMAIVSTTSIPALCSLLSPNHLNKNIEILYSLVRLNPRQCYEGLLDLLNVIINNNPEGNFNGTDKNSGCQEKLCKVENDEDKTMEARVKLYLCSGNENLSCIRQILLLAPFLEYLIELISFFISNLGEDLEEASIEQVKSLLMMITASLSFDHNISVGYKRLGTSSLLNSRYAFSETFESAAYFLPLMWKCTSSR</sequence>
<evidence type="ECO:0000256" key="1">
    <source>
        <dbReference type="ARBA" id="ARBA00010603"/>
    </source>
</evidence>
<dbReference type="Pfam" id="PF09742">
    <property type="entry name" value="Dymeclin"/>
    <property type="match status" value="1"/>
</dbReference>
<organism evidence="5 6">
    <name type="scientific">Cardiosporidium cionae</name>
    <dbReference type="NCBI Taxonomy" id="476202"/>
    <lineage>
        <taxon>Eukaryota</taxon>
        <taxon>Sar</taxon>
        <taxon>Alveolata</taxon>
        <taxon>Apicomplexa</taxon>
        <taxon>Aconoidasida</taxon>
        <taxon>Nephromycida</taxon>
        <taxon>Cardiosporidium</taxon>
    </lineage>
</organism>
<proteinExistence type="inferred from homology"/>
<comment type="similarity">
    <text evidence="1">Belongs to the dymeclin family.</text>
</comment>
<protein>
    <recommendedName>
        <fullName evidence="2">Dymeclin</fullName>
    </recommendedName>
</protein>
<name>A0ABQ7JFR6_9APIC</name>
<dbReference type="PANTHER" id="PTHR12895">
    <property type="entry name" value="DYMECLIN"/>
    <property type="match status" value="1"/>
</dbReference>
<dbReference type="InterPro" id="IPR019142">
    <property type="entry name" value="Dymeclin"/>
</dbReference>
<evidence type="ECO:0000256" key="3">
    <source>
        <dbReference type="ARBA" id="ARBA00022707"/>
    </source>
</evidence>
<evidence type="ECO:0000313" key="5">
    <source>
        <dbReference type="EMBL" id="KAF8822720.1"/>
    </source>
</evidence>
<dbReference type="Proteomes" id="UP000823046">
    <property type="component" value="Unassembled WGS sequence"/>
</dbReference>
<dbReference type="EMBL" id="JADAQX010000028">
    <property type="protein sequence ID" value="KAF8822720.1"/>
    <property type="molecule type" value="Genomic_DNA"/>
</dbReference>
<evidence type="ECO:0000256" key="4">
    <source>
        <dbReference type="ARBA" id="ARBA00023288"/>
    </source>
</evidence>
<reference evidence="5 6" key="1">
    <citation type="journal article" date="2020" name="bioRxiv">
        <title>Metabolic contributions of an alphaproteobacterial endosymbiont in the apicomplexan Cardiosporidium cionae.</title>
        <authorList>
            <person name="Hunter E.S."/>
            <person name="Paight C.J."/>
            <person name="Lane C.E."/>
        </authorList>
    </citation>
    <scope>NUCLEOTIDE SEQUENCE [LARGE SCALE GENOMIC DNA]</scope>
    <source>
        <strain evidence="5">ESH_2018</strain>
    </source>
</reference>